<accession>A0ABW2TWQ7</accession>
<name>A0ABW2TWQ7_9PSEU</name>
<keyword evidence="4" id="KW-1185">Reference proteome</keyword>
<dbReference type="InterPro" id="IPR056303">
    <property type="entry name" value="AMIN-like"/>
</dbReference>
<evidence type="ECO:0000259" key="2">
    <source>
        <dbReference type="Pfam" id="PF24837"/>
    </source>
</evidence>
<dbReference type="EMBL" id="JBHTEY010000004">
    <property type="protein sequence ID" value="MFC7617648.1"/>
    <property type="molecule type" value="Genomic_DNA"/>
</dbReference>
<sequence>MRGTWARRAAAALAAIGVAATLAVTTSSTANATQGYCGISWGSLPKTAAATETAALTNVRGGRHQCWDRLVLDIRSPGANGYNVRYVDQVTMDGSGFVVPLRGGAKLQIVAIAPAYNDAGAPTYNPANRRELVNVAGWTTFRQVAWAGSFEGQTTIGLGVRARLPFRVFVLDGPYGGSRIVVDVAHRWS</sequence>
<feature type="domain" description="AMIN-like" evidence="2">
    <location>
        <begin position="55"/>
        <end position="186"/>
    </location>
</feature>
<protein>
    <recommendedName>
        <fullName evidence="2">AMIN-like domain-containing protein</fullName>
    </recommendedName>
</protein>
<dbReference type="Proteomes" id="UP001596512">
    <property type="component" value="Unassembled WGS sequence"/>
</dbReference>
<keyword evidence="1" id="KW-0732">Signal</keyword>
<reference evidence="4" key="1">
    <citation type="journal article" date="2019" name="Int. J. Syst. Evol. Microbiol.">
        <title>The Global Catalogue of Microorganisms (GCM) 10K type strain sequencing project: providing services to taxonomists for standard genome sequencing and annotation.</title>
        <authorList>
            <consortium name="The Broad Institute Genomics Platform"/>
            <consortium name="The Broad Institute Genome Sequencing Center for Infectious Disease"/>
            <person name="Wu L."/>
            <person name="Ma J."/>
        </authorList>
    </citation>
    <scope>NUCLEOTIDE SEQUENCE [LARGE SCALE GENOMIC DNA]</scope>
    <source>
        <strain evidence="4">JCM 17695</strain>
    </source>
</reference>
<evidence type="ECO:0000313" key="3">
    <source>
        <dbReference type="EMBL" id="MFC7617648.1"/>
    </source>
</evidence>
<feature type="chain" id="PRO_5046793254" description="AMIN-like domain-containing protein" evidence="1">
    <location>
        <begin position="33"/>
        <end position="189"/>
    </location>
</feature>
<evidence type="ECO:0000313" key="4">
    <source>
        <dbReference type="Proteomes" id="UP001596512"/>
    </source>
</evidence>
<organism evidence="3 4">
    <name type="scientific">Actinokineospora soli</name>
    <dbReference type="NCBI Taxonomy" id="1048753"/>
    <lineage>
        <taxon>Bacteria</taxon>
        <taxon>Bacillati</taxon>
        <taxon>Actinomycetota</taxon>
        <taxon>Actinomycetes</taxon>
        <taxon>Pseudonocardiales</taxon>
        <taxon>Pseudonocardiaceae</taxon>
        <taxon>Actinokineospora</taxon>
    </lineage>
</organism>
<evidence type="ECO:0000256" key="1">
    <source>
        <dbReference type="SAM" id="SignalP"/>
    </source>
</evidence>
<feature type="signal peptide" evidence="1">
    <location>
        <begin position="1"/>
        <end position="32"/>
    </location>
</feature>
<proteinExistence type="predicted"/>
<comment type="caution">
    <text evidence="3">The sequence shown here is derived from an EMBL/GenBank/DDBJ whole genome shotgun (WGS) entry which is preliminary data.</text>
</comment>
<dbReference type="Pfam" id="PF24837">
    <property type="entry name" value="AMIN-like"/>
    <property type="match status" value="1"/>
</dbReference>
<gene>
    <name evidence="3" type="ORF">ACFQV2_33825</name>
</gene>